<protein>
    <submittedName>
        <fullName evidence="1">Uncharacterized protein</fullName>
    </submittedName>
</protein>
<dbReference type="KEGG" id="hir:HETIRDRAFT_175000"/>
<reference evidence="1 2" key="1">
    <citation type="journal article" date="2012" name="New Phytol.">
        <title>Insight into trade-off between wood decay and parasitism from the genome of a fungal forest pathogen.</title>
        <authorList>
            <person name="Olson A."/>
            <person name="Aerts A."/>
            <person name="Asiegbu F."/>
            <person name="Belbahri L."/>
            <person name="Bouzid O."/>
            <person name="Broberg A."/>
            <person name="Canback B."/>
            <person name="Coutinho P.M."/>
            <person name="Cullen D."/>
            <person name="Dalman K."/>
            <person name="Deflorio G."/>
            <person name="van Diepen L.T."/>
            <person name="Dunand C."/>
            <person name="Duplessis S."/>
            <person name="Durling M."/>
            <person name="Gonthier P."/>
            <person name="Grimwood J."/>
            <person name="Fossdal C.G."/>
            <person name="Hansson D."/>
            <person name="Henrissat B."/>
            <person name="Hietala A."/>
            <person name="Himmelstrand K."/>
            <person name="Hoffmeister D."/>
            <person name="Hogberg N."/>
            <person name="James T.Y."/>
            <person name="Karlsson M."/>
            <person name="Kohler A."/>
            <person name="Kues U."/>
            <person name="Lee Y.H."/>
            <person name="Lin Y.C."/>
            <person name="Lind M."/>
            <person name="Lindquist E."/>
            <person name="Lombard V."/>
            <person name="Lucas S."/>
            <person name="Lunden K."/>
            <person name="Morin E."/>
            <person name="Murat C."/>
            <person name="Park J."/>
            <person name="Raffaello T."/>
            <person name="Rouze P."/>
            <person name="Salamov A."/>
            <person name="Schmutz J."/>
            <person name="Solheim H."/>
            <person name="Stahlberg J."/>
            <person name="Velez H."/>
            <person name="de Vries R.P."/>
            <person name="Wiebenga A."/>
            <person name="Woodward S."/>
            <person name="Yakovlev I."/>
            <person name="Garbelotto M."/>
            <person name="Martin F."/>
            <person name="Grigoriev I.V."/>
            <person name="Stenlid J."/>
        </authorList>
    </citation>
    <scope>NUCLEOTIDE SEQUENCE [LARGE SCALE GENOMIC DNA]</scope>
    <source>
        <strain evidence="1 2">TC 32-1</strain>
    </source>
</reference>
<dbReference type="HOGENOM" id="CLU_2849967_0_0_1"/>
<dbReference type="Proteomes" id="UP000030671">
    <property type="component" value="Unassembled WGS sequence"/>
</dbReference>
<proteinExistence type="predicted"/>
<dbReference type="EMBL" id="KI925464">
    <property type="protein sequence ID" value="ETW76962.1"/>
    <property type="molecule type" value="Genomic_DNA"/>
</dbReference>
<evidence type="ECO:0000313" key="2">
    <source>
        <dbReference type="Proteomes" id="UP000030671"/>
    </source>
</evidence>
<sequence>MLAMQKELTKAHEARISGSSCASAVSGWRTSTWAALEAPIPKSWTALTWRVFSRRSPTSCEATTS</sequence>
<evidence type="ECO:0000313" key="1">
    <source>
        <dbReference type="EMBL" id="ETW76962.1"/>
    </source>
</evidence>
<dbReference type="InParanoid" id="W4JTS4"/>
<dbReference type="GeneID" id="20668549"/>
<dbReference type="RefSeq" id="XP_009551820.1">
    <property type="nucleotide sequence ID" value="XM_009553525.1"/>
</dbReference>
<accession>W4JTS4</accession>
<dbReference type="AlphaFoldDB" id="W4JTS4"/>
<name>W4JTS4_HETIT</name>
<keyword evidence="2" id="KW-1185">Reference proteome</keyword>
<organism evidence="1 2">
    <name type="scientific">Heterobasidion irregulare (strain TC 32-1)</name>
    <dbReference type="NCBI Taxonomy" id="747525"/>
    <lineage>
        <taxon>Eukaryota</taxon>
        <taxon>Fungi</taxon>
        <taxon>Dikarya</taxon>
        <taxon>Basidiomycota</taxon>
        <taxon>Agaricomycotina</taxon>
        <taxon>Agaricomycetes</taxon>
        <taxon>Russulales</taxon>
        <taxon>Bondarzewiaceae</taxon>
        <taxon>Heterobasidion</taxon>
        <taxon>Heterobasidion annosum species complex</taxon>
    </lineage>
</organism>
<gene>
    <name evidence="1" type="ORF">HETIRDRAFT_175000</name>
</gene>